<organism evidence="3 4">
    <name type="scientific">Tetradesmus obliquus</name>
    <name type="common">Green alga</name>
    <name type="synonym">Acutodesmus obliquus</name>
    <dbReference type="NCBI Taxonomy" id="3088"/>
    <lineage>
        <taxon>Eukaryota</taxon>
        <taxon>Viridiplantae</taxon>
        <taxon>Chlorophyta</taxon>
        <taxon>core chlorophytes</taxon>
        <taxon>Chlorophyceae</taxon>
        <taxon>CS clade</taxon>
        <taxon>Sphaeropleales</taxon>
        <taxon>Scenedesmaceae</taxon>
        <taxon>Tetradesmus</taxon>
    </lineage>
</organism>
<feature type="region of interest" description="Disordered" evidence="1">
    <location>
        <begin position="743"/>
        <end position="786"/>
    </location>
</feature>
<evidence type="ECO:0000256" key="1">
    <source>
        <dbReference type="SAM" id="MobiDB-lite"/>
    </source>
</evidence>
<gene>
    <name evidence="3" type="ORF">BQ4739_LOCUS6186</name>
</gene>
<feature type="chain" id="PRO_5016673786" description="ShKT domain-containing protein" evidence="2">
    <location>
        <begin position="30"/>
        <end position="786"/>
    </location>
</feature>
<feature type="signal peptide" evidence="2">
    <location>
        <begin position="1"/>
        <end position="29"/>
    </location>
</feature>
<keyword evidence="2" id="KW-0732">Signal</keyword>
<protein>
    <recommendedName>
        <fullName evidence="5">ShKT domain-containing protein</fullName>
    </recommendedName>
</protein>
<sequence>MKGAARKKCLYACLLVAAAAVSFAHGAAAQAATCPSLTADDIGSPQMQQTLWGNVIKACTSSSPASAAPPCGPCHCALVNAVAPRLAKSGAILTTEMYTATAATTLSATLSSCMREFSLQVLENTDLKIGQLTSMDVCVPDVRTVTQCLTQPPANSNSTAASANNSTAQAALPAWADLVRDASCALAAAANSAGVNASADNVMCEMTTGASAWLQEFVAAPAPAADSSSSSQGLAISSQTTRGPIRWKAGCWCDDNFDPVCDAATRVQYPNPCSADCQYVKKAVPCSSLPPLVRQGLLPGGDGSVLVYDNALFKSVAAQPVAFDGGVPAPTEADEDAQMFYYYYDDDADDTQDALDLSQGFVKAMRAANFGASDKAAAASLEAANATAAANSSAPATVQAQDGPAASSSTAAMPIAGMLAEAMNVTRVGGLMANLPNLTNPITVIARVRDAVANSTAGAAAAAAARQPERRTTVRLNTAQDPSLPSWLNTGSPDATPAVYSRNADRTSRILAALMASARESSTREDTAGFVAQLSGGLDQVLKNAEGAAAARRASASATAATPKPEGAIPGGLFRSAEPGNATAAAPAPVLGGMLTTLEEAARNSTGMLANELNGTMVNATAALDAARPVLALGGARDTPILDQLDVSVRGFGDVVQRIGETLREAGSAARANIAAPTVRAASANNTAAANTTKATAAPAMNSTMANATMANATMANATAADGAMDTPMLSANSTANATASNATAANSTASGSMGDDDGDNDAAEAAGSQQQGRRRQRSRRAMLLL</sequence>
<keyword evidence="4" id="KW-1185">Reference proteome</keyword>
<name>A0A383VMS5_TETOB</name>
<feature type="compositionally biased region" description="Low complexity" evidence="1">
    <location>
        <begin position="743"/>
        <end position="754"/>
    </location>
</feature>
<dbReference type="EMBL" id="FNXT01000661">
    <property type="protein sequence ID" value="SZX65716.1"/>
    <property type="molecule type" value="Genomic_DNA"/>
</dbReference>
<proteinExistence type="predicted"/>
<dbReference type="Proteomes" id="UP000256970">
    <property type="component" value="Unassembled WGS sequence"/>
</dbReference>
<evidence type="ECO:0008006" key="5">
    <source>
        <dbReference type="Google" id="ProtNLM"/>
    </source>
</evidence>
<feature type="compositionally biased region" description="Basic residues" evidence="1">
    <location>
        <begin position="773"/>
        <end position="786"/>
    </location>
</feature>
<dbReference type="AlphaFoldDB" id="A0A383VMS5"/>
<evidence type="ECO:0000313" key="4">
    <source>
        <dbReference type="Proteomes" id="UP000256970"/>
    </source>
</evidence>
<accession>A0A383VMS5</accession>
<evidence type="ECO:0000313" key="3">
    <source>
        <dbReference type="EMBL" id="SZX65716.1"/>
    </source>
</evidence>
<reference evidence="3 4" key="1">
    <citation type="submission" date="2016-10" db="EMBL/GenBank/DDBJ databases">
        <authorList>
            <person name="Cai Z."/>
        </authorList>
    </citation>
    <scope>NUCLEOTIDE SEQUENCE [LARGE SCALE GENOMIC DNA]</scope>
</reference>
<evidence type="ECO:0000256" key="2">
    <source>
        <dbReference type="SAM" id="SignalP"/>
    </source>
</evidence>